<dbReference type="EMBL" id="CAUYUJ010003852">
    <property type="protein sequence ID" value="CAK0807113.1"/>
    <property type="molecule type" value="Genomic_DNA"/>
</dbReference>
<protein>
    <recommendedName>
        <fullName evidence="3">Phospholipase/carboxylesterase/thioesterase domain-containing protein</fullName>
    </recommendedName>
</protein>
<dbReference type="InterPro" id="IPR029058">
    <property type="entry name" value="AB_hydrolase_fold"/>
</dbReference>
<accession>A0ABN9QSR0</accession>
<dbReference type="Proteomes" id="UP001189429">
    <property type="component" value="Unassembled WGS sequence"/>
</dbReference>
<reference evidence="1" key="1">
    <citation type="submission" date="2023-10" db="EMBL/GenBank/DDBJ databases">
        <authorList>
            <person name="Chen Y."/>
            <person name="Shah S."/>
            <person name="Dougan E. K."/>
            <person name="Thang M."/>
            <person name="Chan C."/>
        </authorList>
    </citation>
    <scope>NUCLEOTIDE SEQUENCE [LARGE SCALE GENOMIC DNA]</scope>
</reference>
<keyword evidence="2" id="KW-1185">Reference proteome</keyword>
<evidence type="ECO:0008006" key="3">
    <source>
        <dbReference type="Google" id="ProtNLM"/>
    </source>
</evidence>
<evidence type="ECO:0000313" key="2">
    <source>
        <dbReference type="Proteomes" id="UP001189429"/>
    </source>
</evidence>
<proteinExistence type="predicted"/>
<comment type="caution">
    <text evidence="1">The sequence shown here is derived from an EMBL/GenBank/DDBJ whole genome shotgun (WGS) entry which is preliminary data.</text>
</comment>
<gene>
    <name evidence="1" type="ORF">PCOR1329_LOCUS13092</name>
</gene>
<evidence type="ECO:0000313" key="1">
    <source>
        <dbReference type="EMBL" id="CAK0807113.1"/>
    </source>
</evidence>
<feature type="non-terminal residue" evidence="1">
    <location>
        <position position="1"/>
    </location>
</feature>
<organism evidence="1 2">
    <name type="scientific">Prorocentrum cordatum</name>
    <dbReference type="NCBI Taxonomy" id="2364126"/>
    <lineage>
        <taxon>Eukaryota</taxon>
        <taxon>Sar</taxon>
        <taxon>Alveolata</taxon>
        <taxon>Dinophyceae</taxon>
        <taxon>Prorocentrales</taxon>
        <taxon>Prorocentraceae</taxon>
        <taxon>Prorocentrum</taxon>
    </lineage>
</organism>
<name>A0ABN9QSR0_9DINO</name>
<sequence>APRSGLGTIRRRLAALRRRRGAAALALAAQARWPASAAAERWCARGPVVLGLPSGGHCDGAVVWLHGEGEDPEDWAQELMAARRGARWKIVLLRAPLARVAASGARRQVWASSPSSLGGGGCYDAAASSSAAARAVALLVCCASSTATGMAGSMLSPCGAAARARVLRGSEAARPLRSVRRCLGELEAFDQAGKSAVEPNAVAEVAVAPPAAGSTRG</sequence>
<dbReference type="Gene3D" id="3.40.50.1820">
    <property type="entry name" value="alpha/beta hydrolase"/>
    <property type="match status" value="1"/>
</dbReference>